<dbReference type="PROSITE" id="PS51007">
    <property type="entry name" value="CYTC"/>
    <property type="match status" value="2"/>
</dbReference>
<dbReference type="SUPFAM" id="SSF46626">
    <property type="entry name" value="Cytochrome c"/>
    <property type="match status" value="2"/>
</dbReference>
<feature type="transmembrane region" description="Helical" evidence="5">
    <location>
        <begin position="7"/>
        <end position="28"/>
    </location>
</feature>
<sequence>MKKILKIIGIIVLLIVAIALIGFIYISATDIPKYQTLTIDYKVKSDSASVERGKKLVTMLCANCHKDPQTGKLTGTLMRDAPAEFGEIYSQNITQDKTYGIGNWSDSEIFYLLRTGVKKDGQYAPPYMAKLPNMADEDINAIIAFLRSDDPMIQADATPDTPTKPSFLTKLLCRVVWKPFPLPTEKINLPDSTQTIALGKYLAQNLECFSCHSADFKTNNFLKPELSEGYFAGGNSPLDTEGRVKKTPNLTPDKETGIGNWTKEQFIKAVRFGMVDGQKALTYPMIPYPQLTDTETAAIYEYLKTIPPIKNKVERSIYED</sequence>
<feature type="domain" description="Cytochrome c" evidence="6">
    <location>
        <begin position="48"/>
        <end position="150"/>
    </location>
</feature>
<evidence type="ECO:0000256" key="5">
    <source>
        <dbReference type="SAM" id="Phobius"/>
    </source>
</evidence>
<evidence type="ECO:0000259" key="6">
    <source>
        <dbReference type="PROSITE" id="PS51007"/>
    </source>
</evidence>
<dbReference type="Gene3D" id="1.10.760.10">
    <property type="entry name" value="Cytochrome c-like domain"/>
    <property type="match status" value="2"/>
</dbReference>
<keyword evidence="1 4" id="KW-0349">Heme</keyword>
<dbReference type="RefSeq" id="WP_188221333.1">
    <property type="nucleotide sequence ID" value="NZ_NASZ01000024.1"/>
</dbReference>
<reference evidence="7 8" key="1">
    <citation type="journal article" date="2020" name="Microbiol. Res.">
        <title>Flavobacterium pokkalii sp. nov., a novel plant growth promoting native rhizobacteria isolated from pokkali rice grown in coastal saline affected agricultural regions of southern India, Kerala.</title>
        <authorList>
            <person name="Menon R.R."/>
            <person name="Kumari S."/>
            <person name="Viver T."/>
            <person name="Rameshkumar N."/>
        </authorList>
    </citation>
    <scope>NUCLEOTIDE SEQUENCE [LARGE SCALE GENOMIC DNA]</scope>
    <source>
        <strain evidence="7 8">L1I52</strain>
    </source>
</reference>
<keyword evidence="5" id="KW-0472">Membrane</keyword>
<evidence type="ECO:0000256" key="4">
    <source>
        <dbReference type="PROSITE-ProRule" id="PRU00433"/>
    </source>
</evidence>
<dbReference type="Pfam" id="PF00034">
    <property type="entry name" value="Cytochrom_C"/>
    <property type="match status" value="2"/>
</dbReference>
<accession>A0ABR7UTK8</accession>
<keyword evidence="5" id="KW-0812">Transmembrane</keyword>
<evidence type="ECO:0000256" key="3">
    <source>
        <dbReference type="ARBA" id="ARBA00023004"/>
    </source>
</evidence>
<dbReference type="InterPro" id="IPR036909">
    <property type="entry name" value="Cyt_c-like_dom_sf"/>
</dbReference>
<evidence type="ECO:0000313" key="8">
    <source>
        <dbReference type="Proteomes" id="UP000661715"/>
    </source>
</evidence>
<protein>
    <submittedName>
        <fullName evidence="7">Cytochrome c</fullName>
    </submittedName>
</protein>
<keyword evidence="8" id="KW-1185">Reference proteome</keyword>
<keyword evidence="2 4" id="KW-0479">Metal-binding</keyword>
<organism evidence="7 8">
    <name type="scientific">Flavobacterium pokkalii</name>
    <dbReference type="NCBI Taxonomy" id="1940408"/>
    <lineage>
        <taxon>Bacteria</taxon>
        <taxon>Pseudomonadati</taxon>
        <taxon>Bacteroidota</taxon>
        <taxon>Flavobacteriia</taxon>
        <taxon>Flavobacteriales</taxon>
        <taxon>Flavobacteriaceae</taxon>
        <taxon>Flavobacterium</taxon>
    </lineage>
</organism>
<dbReference type="PANTHER" id="PTHR35008:SF4">
    <property type="entry name" value="BLL4482 PROTEIN"/>
    <property type="match status" value="1"/>
</dbReference>
<proteinExistence type="predicted"/>
<dbReference type="PANTHER" id="PTHR35008">
    <property type="entry name" value="BLL4482 PROTEIN-RELATED"/>
    <property type="match status" value="1"/>
</dbReference>
<dbReference type="InterPro" id="IPR009056">
    <property type="entry name" value="Cyt_c-like_dom"/>
</dbReference>
<gene>
    <name evidence="7" type="ORF">B6A10_13830</name>
</gene>
<keyword evidence="3 4" id="KW-0408">Iron</keyword>
<keyword evidence="5" id="KW-1133">Transmembrane helix</keyword>
<dbReference type="Proteomes" id="UP000661715">
    <property type="component" value="Unassembled WGS sequence"/>
</dbReference>
<dbReference type="EMBL" id="NASZ01000024">
    <property type="protein sequence ID" value="MBD0726256.1"/>
    <property type="molecule type" value="Genomic_DNA"/>
</dbReference>
<feature type="domain" description="Cytochrome c" evidence="6">
    <location>
        <begin position="194"/>
        <end position="307"/>
    </location>
</feature>
<dbReference type="InterPro" id="IPR051459">
    <property type="entry name" value="Cytochrome_c-type_DH"/>
</dbReference>
<name>A0ABR7UTK8_9FLAO</name>
<evidence type="ECO:0000256" key="2">
    <source>
        <dbReference type="ARBA" id="ARBA00022723"/>
    </source>
</evidence>
<evidence type="ECO:0000313" key="7">
    <source>
        <dbReference type="EMBL" id="MBD0726256.1"/>
    </source>
</evidence>
<comment type="caution">
    <text evidence="7">The sequence shown here is derived from an EMBL/GenBank/DDBJ whole genome shotgun (WGS) entry which is preliminary data.</text>
</comment>
<evidence type="ECO:0000256" key="1">
    <source>
        <dbReference type="ARBA" id="ARBA00022617"/>
    </source>
</evidence>